<comment type="caution">
    <text evidence="1">The sequence shown here is derived from an EMBL/GenBank/DDBJ whole genome shotgun (WGS) entry which is preliminary data.</text>
</comment>
<sequence>MLGACKKSDDAKEEVCTTVSSYSEAYDNSTNTYTLTYDSQNRITNQASSDGSFTRSFTYNASIITEVTNENGFIYNYTYSLDGNNRIVKEQSGSEVIATYKYDNNGYLSEIGRNGQIISLKWENGNLVEKDNGNGKTTYTYYEDTAPTSHLVVIGEFVSESGALYNYFGKTPKNLLKEKSGNVYTYEKDNQGRVTKVTVTSGDYKDIFSLNYSCQ</sequence>
<dbReference type="Gene3D" id="2.180.10.10">
    <property type="entry name" value="RHS repeat-associated core"/>
    <property type="match status" value="1"/>
</dbReference>
<name>A0A7K0FNN9_9SPHI</name>
<dbReference type="EMBL" id="WKJI01000001">
    <property type="protein sequence ID" value="MRX46637.1"/>
    <property type="molecule type" value="Genomic_DNA"/>
</dbReference>
<evidence type="ECO:0008006" key="3">
    <source>
        <dbReference type="Google" id="ProtNLM"/>
    </source>
</evidence>
<gene>
    <name evidence="1" type="ORF">GJJ64_05510</name>
</gene>
<keyword evidence="2" id="KW-1185">Reference proteome</keyword>
<evidence type="ECO:0000313" key="2">
    <source>
        <dbReference type="Proteomes" id="UP000462931"/>
    </source>
</evidence>
<organism evidence="1 2">
    <name type="scientific">Pedobacter puniceum</name>
    <dbReference type="NCBI Taxonomy" id="2666136"/>
    <lineage>
        <taxon>Bacteria</taxon>
        <taxon>Pseudomonadati</taxon>
        <taxon>Bacteroidota</taxon>
        <taxon>Sphingobacteriia</taxon>
        <taxon>Sphingobacteriales</taxon>
        <taxon>Sphingobacteriaceae</taxon>
        <taxon>Pedobacter</taxon>
    </lineage>
</organism>
<proteinExistence type="predicted"/>
<dbReference type="AlphaFoldDB" id="A0A7K0FNN9"/>
<protein>
    <recommendedName>
        <fullName evidence="3">RHS repeat protein</fullName>
    </recommendedName>
</protein>
<reference evidence="1 2" key="1">
    <citation type="submission" date="2019-11" db="EMBL/GenBank/DDBJ databases">
        <authorList>
            <person name="Cheng Q."/>
            <person name="Yang Z."/>
        </authorList>
    </citation>
    <scope>NUCLEOTIDE SEQUENCE [LARGE SCALE GENOMIC DNA]</scope>
    <source>
        <strain evidence="1 2">HX-22-1</strain>
    </source>
</reference>
<accession>A0A7K0FNN9</accession>
<dbReference type="Proteomes" id="UP000462931">
    <property type="component" value="Unassembled WGS sequence"/>
</dbReference>
<evidence type="ECO:0000313" key="1">
    <source>
        <dbReference type="EMBL" id="MRX46637.1"/>
    </source>
</evidence>